<feature type="region of interest" description="Disordered" evidence="1">
    <location>
        <begin position="56"/>
        <end position="648"/>
    </location>
</feature>
<evidence type="ECO:0000313" key="3">
    <source>
        <dbReference type="Proteomes" id="UP001438707"/>
    </source>
</evidence>
<feature type="compositionally biased region" description="Basic and acidic residues" evidence="1">
    <location>
        <begin position="714"/>
        <end position="731"/>
    </location>
</feature>
<feature type="compositionally biased region" description="Polar residues" evidence="1">
    <location>
        <begin position="896"/>
        <end position="905"/>
    </location>
</feature>
<feature type="compositionally biased region" description="Basic and acidic residues" evidence="1">
    <location>
        <begin position="1540"/>
        <end position="1552"/>
    </location>
</feature>
<dbReference type="Proteomes" id="UP001438707">
    <property type="component" value="Unassembled WGS sequence"/>
</dbReference>
<feature type="compositionally biased region" description="Basic and acidic residues" evidence="1">
    <location>
        <begin position="1129"/>
        <end position="1139"/>
    </location>
</feature>
<evidence type="ECO:0000256" key="1">
    <source>
        <dbReference type="SAM" id="MobiDB-lite"/>
    </source>
</evidence>
<feature type="compositionally biased region" description="Basic and acidic residues" evidence="1">
    <location>
        <begin position="1887"/>
        <end position="1899"/>
    </location>
</feature>
<proteinExistence type="predicted"/>
<feature type="compositionally biased region" description="Low complexity" evidence="1">
    <location>
        <begin position="563"/>
        <end position="573"/>
    </location>
</feature>
<feature type="compositionally biased region" description="Acidic residues" evidence="1">
    <location>
        <begin position="295"/>
        <end position="310"/>
    </location>
</feature>
<feature type="compositionally biased region" description="Low complexity" evidence="1">
    <location>
        <begin position="1624"/>
        <end position="1635"/>
    </location>
</feature>
<sequence length="1919" mass="195826">MTRPEYSDEEDDVSIRHKLDEAGNAAHGFVEEHSQNLVSMVLLGGGAALLALLASKRLGGKRRSRSNKSTREATGTGSESADKDEEVRKADLRQRRLAKQRTGILSGSDKSNKDGSTQESMPASAKQAGASTQVPAPAAAAGQPQNMDRSADSAHNRIDQPDQPEHLESQAAPAESHQVSSESTDAAEPKPSADRSSAAHHVDRKDGHVRDALQEASPAASESQMSGSTSAQQSGTHGSAEAPASSHLQRQPQSAERDADSKAADALATPVTRSTHISKQQSQPAQTASSAAEPPPEESMEAGSASDEESQQPRQNSQPDAETAAVLEEPAADTDIAESADGTKDAAQASQAAPGTFATQHSEDVDGQAGAQIVKDSGSSQLPDSSADSNREHGGVSKATGSQPEPDQPELDQPAEAREAPSSGAQQAAATSEKAHADGSAAPGSSPSGLGGYASSGATLINDDILKAGTMADPHGPGKTTVKAPIVGSLDKSTSHLGGTPKDEGNHHAAGAAGTSESSKPAEASSVSEPAQANEPSSIEPEQVEPEQKEKRKPTSAEERPAQDQQASSQAAEDSQKQVAAQHRPEAPAPATSAFASASLHRADSKTSEGSGASSGRSYPTPGGSRDRLYAMADKADQGKMSQEDMRAAMSNELRGLVMGSAPSLETFGTDINCLYDSDDDKESRSTSRSPPPKPPRGRTPEPPQRPKSPVAQPHEEVPQRAKSPSFEEWRNSILRTANLERLAETGTESQKEAAKSELADAAAHGLHAAPPGSSSTGPAPGKTEQQATDAAEESGDGSAKLDSGSSEQQDDGAEHAAAQGPANSVPASVKQEQQRRTAGESPDETSTEADSGVAQQHSDDAAGQASSAQDAAHSDPASNDAEQQGRTAAEETGHGSASINSQELELQHDGAGPATAQDSASAVSAFAEPERHHDSATTWASPTGSGGYASSGATFINDDVVKGGSMPDPHGPGKTSVDAPIIGGLPGSTTHQPREEEGKHEGEGTTGTSSKGSGGHASSGASLINEDVLKGGSMADPHGPGKKTVEAPIVGGLPGSSAHQSEEEGGKNSIESATSAGSRGSGGYANNGASLINDNVLKGGSMADPHGPGKTTVNAPIVGGLPESSTRQPDEEGGKQEADSATGAGSQGSGGFTGSGASLINDDVLSGGSMADPHGPGKTAVNAPIIGALPESSTRQPQDKKDNDQPDSAVDICSRGSRGYASSGASLINDDVLGGGSMADPHGPGKTTVKAPIVGGLPESSTRQPEEEGVEHSAERATGAGSSGSGGHASSAASLINDDVLKGGTMADPHGPGKTMVNAPIVGGLSGAKGPASAHADPQASAQRQRSESAFSSQARQGHAVGEQLQKTASEEKPPRPEQDAANIAKSDKEGTQTTGSAATASGKQAPASSGQGSLHQDKSERREQHDQSASSGPSAAATSWKSDVDKEHQASTAGVKQSMDRKSSVSQSQYIWSDELDAFIRKETAIEKKPELEAPIMEGQKPMALPAATSGAGHEAADGSAEHDKLSEHESAGVGRETVARPTEEPRGDAPLEGSSSADSSFTFSKQPGHRDAVDTEDQREGSKDISSLQKLQLGEHLGETSMPEYERLHAAKRDSRSRGNEVSSGQQQASASESDEAGKPAKSMASELMAKADQASSDDVQQGSSSVKDEVSSRQAGKFESSISGKGSSNEPGTHESGDAGGAAKSAASELISKAGMSPPRMRSEGPSEGAQGFESQAQAHEASRKASSGSGNGFSESKQVYKVQPEQSGRQARRQSSHKQPDPPAKPAGTSGHKPSQPTQATSSPHKPSAAGAPRSWADAAAGRTPSQQPSAAAHPETAGPGNGEGASSSQQLNGSSHHASSSRKRRSKSGNNNNKSQAPQEQRTDSPPRGERLMTKPASTLSPSAAVFVPFKPS</sequence>
<feature type="region of interest" description="Disordered" evidence="1">
    <location>
        <begin position="663"/>
        <end position="1476"/>
    </location>
</feature>
<feature type="compositionally biased region" description="Low complexity" evidence="1">
    <location>
        <begin position="280"/>
        <end position="292"/>
    </location>
</feature>
<feature type="compositionally biased region" description="Low complexity" evidence="1">
    <location>
        <begin position="1393"/>
        <end position="1407"/>
    </location>
</feature>
<feature type="compositionally biased region" description="Low complexity" evidence="1">
    <location>
        <begin position="1215"/>
        <end position="1227"/>
    </location>
</feature>
<feature type="compositionally biased region" description="Polar residues" evidence="1">
    <location>
        <begin position="377"/>
        <end position="388"/>
    </location>
</feature>
<feature type="compositionally biased region" description="Low complexity" evidence="1">
    <location>
        <begin position="1654"/>
        <end position="1669"/>
    </location>
</feature>
<organism evidence="2 3">
    <name type="scientific">Apatococcus lobatus</name>
    <dbReference type="NCBI Taxonomy" id="904363"/>
    <lineage>
        <taxon>Eukaryota</taxon>
        <taxon>Viridiplantae</taxon>
        <taxon>Chlorophyta</taxon>
        <taxon>core chlorophytes</taxon>
        <taxon>Trebouxiophyceae</taxon>
        <taxon>Chlorellales</taxon>
        <taxon>Chlorellaceae</taxon>
        <taxon>Apatococcus</taxon>
    </lineage>
</organism>
<comment type="caution">
    <text evidence="2">The sequence shown here is derived from an EMBL/GenBank/DDBJ whole genome shotgun (WGS) entry which is preliminary data.</text>
</comment>
<feature type="compositionally biased region" description="Basic and acidic residues" evidence="1">
    <location>
        <begin position="1265"/>
        <end position="1276"/>
    </location>
</feature>
<feature type="compositionally biased region" description="Basic and acidic residues" evidence="1">
    <location>
        <begin position="149"/>
        <end position="168"/>
    </location>
</feature>
<feature type="compositionally biased region" description="Basic and acidic residues" evidence="1">
    <location>
        <begin position="546"/>
        <end position="562"/>
    </location>
</feature>
<feature type="compositionally biased region" description="Basic and acidic residues" evidence="1">
    <location>
        <begin position="625"/>
        <end position="647"/>
    </location>
</feature>
<feature type="compositionally biased region" description="Low complexity" evidence="1">
    <location>
        <begin position="1557"/>
        <end position="1567"/>
    </location>
</feature>
<feature type="compositionally biased region" description="Basic and acidic residues" evidence="1">
    <location>
        <begin position="1517"/>
        <end position="1533"/>
    </location>
</feature>
<keyword evidence="3" id="KW-1185">Reference proteome</keyword>
<feature type="compositionally biased region" description="Polar residues" evidence="1">
    <location>
        <begin position="220"/>
        <end position="237"/>
    </location>
</feature>
<gene>
    <name evidence="2" type="ORF">WJX74_000737</name>
</gene>
<feature type="compositionally biased region" description="Polar residues" evidence="1">
    <location>
        <begin position="515"/>
        <end position="537"/>
    </location>
</feature>
<feature type="compositionally biased region" description="Basic and acidic residues" evidence="1">
    <location>
        <begin position="1607"/>
        <end position="1622"/>
    </location>
</feature>
<accession>A0AAW1RUU5</accession>
<feature type="compositionally biased region" description="Polar residues" evidence="1">
    <location>
        <begin position="103"/>
        <end position="121"/>
    </location>
</feature>
<dbReference type="EMBL" id="JALJOS010000006">
    <property type="protein sequence ID" value="KAK9837578.1"/>
    <property type="molecule type" value="Genomic_DNA"/>
</dbReference>
<feature type="compositionally biased region" description="Low complexity" evidence="1">
    <location>
        <begin position="760"/>
        <end position="782"/>
    </location>
</feature>
<feature type="compositionally biased region" description="Basic and acidic residues" evidence="1">
    <location>
        <begin position="1370"/>
        <end position="1380"/>
    </location>
</feature>
<feature type="compositionally biased region" description="Polar residues" evidence="1">
    <location>
        <begin position="1341"/>
        <end position="1357"/>
    </location>
</feature>
<feature type="region of interest" description="Disordered" evidence="1">
    <location>
        <begin position="1492"/>
        <end position="1919"/>
    </location>
</feature>
<feature type="compositionally biased region" description="Low complexity" evidence="1">
    <location>
        <begin position="862"/>
        <end position="879"/>
    </location>
</feature>
<feature type="compositionally biased region" description="Basic and acidic residues" evidence="1">
    <location>
        <begin position="1571"/>
        <end position="1586"/>
    </location>
</feature>
<feature type="compositionally biased region" description="Low complexity" evidence="1">
    <location>
        <begin position="589"/>
        <end position="599"/>
    </location>
</feature>
<feature type="compositionally biased region" description="Gly residues" evidence="1">
    <location>
        <begin position="1146"/>
        <end position="1155"/>
    </location>
</feature>
<feature type="compositionally biased region" description="Basic and acidic residues" evidence="1">
    <location>
        <begin position="85"/>
        <end position="94"/>
    </location>
</feature>
<name>A0AAW1RUU5_9CHLO</name>
<feature type="compositionally biased region" description="Low complexity" evidence="1">
    <location>
        <begin position="1430"/>
        <end position="1441"/>
    </location>
</feature>
<feature type="compositionally biased region" description="Basic residues" evidence="1">
    <location>
        <begin position="58"/>
        <end position="68"/>
    </location>
</feature>
<feature type="compositionally biased region" description="Polar residues" evidence="1">
    <location>
        <begin position="1684"/>
        <end position="1695"/>
    </location>
</feature>
<feature type="compositionally biased region" description="Low complexity" evidence="1">
    <location>
        <begin position="128"/>
        <end position="145"/>
    </location>
</feature>
<feature type="compositionally biased region" description="Polar residues" evidence="1">
    <location>
        <begin position="1749"/>
        <end position="1762"/>
    </location>
</feature>
<feature type="compositionally biased region" description="Polar residues" evidence="1">
    <location>
        <begin position="608"/>
        <end position="618"/>
    </location>
</feature>
<reference evidence="2 3" key="1">
    <citation type="journal article" date="2024" name="Nat. Commun.">
        <title>Phylogenomics reveals the evolutionary origins of lichenization in chlorophyte algae.</title>
        <authorList>
            <person name="Puginier C."/>
            <person name="Libourel C."/>
            <person name="Otte J."/>
            <person name="Skaloud P."/>
            <person name="Haon M."/>
            <person name="Grisel S."/>
            <person name="Petersen M."/>
            <person name="Berrin J.G."/>
            <person name="Delaux P.M."/>
            <person name="Dal Grande F."/>
            <person name="Keller J."/>
        </authorList>
    </citation>
    <scope>NUCLEOTIDE SEQUENCE [LARGE SCALE GENOMIC DNA]</scope>
    <source>
        <strain evidence="2 3">SAG 2145</strain>
    </source>
</reference>
<feature type="compositionally biased region" description="Basic and acidic residues" evidence="1">
    <location>
        <begin position="750"/>
        <end position="759"/>
    </location>
</feature>
<protein>
    <submittedName>
        <fullName evidence="2">Uncharacterized protein</fullName>
    </submittedName>
</protein>
<feature type="compositionally biased region" description="Basic and acidic residues" evidence="1">
    <location>
        <begin position="1417"/>
        <end position="1428"/>
    </location>
</feature>
<feature type="compositionally biased region" description="Polar residues" evidence="1">
    <location>
        <begin position="1797"/>
        <end position="1810"/>
    </location>
</feature>
<feature type="compositionally biased region" description="Low complexity" evidence="1">
    <location>
        <begin position="438"/>
        <end position="448"/>
    </location>
</feature>
<feature type="compositionally biased region" description="Basic and acidic residues" evidence="1">
    <location>
        <begin position="993"/>
        <end position="1004"/>
    </location>
</feature>
<evidence type="ECO:0000313" key="2">
    <source>
        <dbReference type="EMBL" id="KAK9837578.1"/>
    </source>
</evidence>
<feature type="compositionally biased region" description="Basic and acidic residues" evidence="1">
    <location>
        <begin position="200"/>
        <end position="213"/>
    </location>
</feature>
<feature type="compositionally biased region" description="Polar residues" evidence="1">
    <location>
        <begin position="348"/>
        <end position="360"/>
    </location>
</feature>